<gene>
    <name evidence="2" type="ORF">PAXRUDRAFT_21408</name>
</gene>
<protein>
    <submittedName>
        <fullName evidence="2">Uncharacterized protein</fullName>
    </submittedName>
</protein>
<proteinExistence type="predicted"/>
<name>A0A0D0BN32_9AGAM</name>
<evidence type="ECO:0000256" key="1">
    <source>
        <dbReference type="SAM" id="MobiDB-lite"/>
    </source>
</evidence>
<dbReference type="AlphaFoldDB" id="A0A0D0BN32"/>
<evidence type="ECO:0000313" key="3">
    <source>
        <dbReference type="Proteomes" id="UP000054538"/>
    </source>
</evidence>
<dbReference type="HOGENOM" id="CLU_612657_0_0_1"/>
<dbReference type="EMBL" id="KN830272">
    <property type="protein sequence ID" value="KIK72947.1"/>
    <property type="molecule type" value="Genomic_DNA"/>
</dbReference>
<feature type="region of interest" description="Disordered" evidence="1">
    <location>
        <begin position="1"/>
        <end position="20"/>
    </location>
</feature>
<accession>A0A0D0BN32</accession>
<evidence type="ECO:0000313" key="2">
    <source>
        <dbReference type="EMBL" id="KIK72947.1"/>
    </source>
</evidence>
<feature type="compositionally biased region" description="Pro residues" evidence="1">
    <location>
        <begin position="189"/>
        <end position="216"/>
    </location>
</feature>
<organism evidence="2 3">
    <name type="scientific">Paxillus rubicundulus Ve08.2h10</name>
    <dbReference type="NCBI Taxonomy" id="930991"/>
    <lineage>
        <taxon>Eukaryota</taxon>
        <taxon>Fungi</taxon>
        <taxon>Dikarya</taxon>
        <taxon>Basidiomycota</taxon>
        <taxon>Agaricomycotina</taxon>
        <taxon>Agaricomycetes</taxon>
        <taxon>Agaricomycetidae</taxon>
        <taxon>Boletales</taxon>
        <taxon>Paxilineae</taxon>
        <taxon>Paxillaceae</taxon>
        <taxon>Paxillus</taxon>
    </lineage>
</organism>
<reference evidence="3" key="2">
    <citation type="submission" date="2015-01" db="EMBL/GenBank/DDBJ databases">
        <title>Evolutionary Origins and Diversification of the Mycorrhizal Mutualists.</title>
        <authorList>
            <consortium name="DOE Joint Genome Institute"/>
            <consortium name="Mycorrhizal Genomics Consortium"/>
            <person name="Kohler A."/>
            <person name="Kuo A."/>
            <person name="Nagy L.G."/>
            <person name="Floudas D."/>
            <person name="Copeland A."/>
            <person name="Barry K.W."/>
            <person name="Cichocki N."/>
            <person name="Veneault-Fourrey C."/>
            <person name="LaButti K."/>
            <person name="Lindquist E.A."/>
            <person name="Lipzen A."/>
            <person name="Lundell T."/>
            <person name="Morin E."/>
            <person name="Murat C."/>
            <person name="Riley R."/>
            <person name="Ohm R."/>
            <person name="Sun H."/>
            <person name="Tunlid A."/>
            <person name="Henrissat B."/>
            <person name="Grigoriev I.V."/>
            <person name="Hibbett D.S."/>
            <person name="Martin F."/>
        </authorList>
    </citation>
    <scope>NUCLEOTIDE SEQUENCE [LARGE SCALE GENOMIC DNA]</scope>
    <source>
        <strain evidence="3">Ve08.2h10</strain>
    </source>
</reference>
<feature type="compositionally biased region" description="Low complexity" evidence="1">
    <location>
        <begin position="166"/>
        <end position="188"/>
    </location>
</feature>
<reference evidence="2 3" key="1">
    <citation type="submission" date="2014-04" db="EMBL/GenBank/DDBJ databases">
        <authorList>
            <consortium name="DOE Joint Genome Institute"/>
            <person name="Kuo A."/>
            <person name="Kohler A."/>
            <person name="Jargeat P."/>
            <person name="Nagy L.G."/>
            <person name="Floudas D."/>
            <person name="Copeland A."/>
            <person name="Barry K.W."/>
            <person name="Cichocki N."/>
            <person name="Veneault-Fourrey C."/>
            <person name="LaButti K."/>
            <person name="Lindquist E.A."/>
            <person name="Lipzen A."/>
            <person name="Lundell T."/>
            <person name="Morin E."/>
            <person name="Murat C."/>
            <person name="Sun H."/>
            <person name="Tunlid A."/>
            <person name="Henrissat B."/>
            <person name="Grigoriev I.V."/>
            <person name="Hibbett D.S."/>
            <person name="Martin F."/>
            <person name="Nordberg H.P."/>
            <person name="Cantor M.N."/>
            <person name="Hua S.X."/>
        </authorList>
    </citation>
    <scope>NUCLEOTIDE SEQUENCE [LARGE SCALE GENOMIC DNA]</scope>
    <source>
        <strain evidence="2 3">Ve08.2h10</strain>
    </source>
</reference>
<feature type="region of interest" description="Disordered" evidence="1">
    <location>
        <begin position="166"/>
        <end position="250"/>
    </location>
</feature>
<dbReference type="Proteomes" id="UP000054538">
    <property type="component" value="Unassembled WGS sequence"/>
</dbReference>
<keyword evidence="3" id="KW-1185">Reference proteome</keyword>
<dbReference type="InParanoid" id="A0A0D0BN32"/>
<sequence>MSGKGHGRGQGATLKDDTPAASTSAAIHVVWETPTNPGHTSKLVKWLVDHPVDCIVLFSENKSAPRLEGRASGKTKVEICTVIDEVIFKDDGDWAETFKDHPAKFSKAVQDRLGILKKSYCEQAVKFTQTGNGVMLDAEGHTNLLSIVNSTPGASHGMQLLALVQPKSAPSATTTSDAPAATPTASQGVPPPPSGPPSASPPSGPPSAPPSVPEPPQVIRLPIEPPSSTVGQDKGKHCADEPPCPWDDVNIDINVDVDVDVDMDMGGEEDLYKDDVDVDTNCYRGQKRSSRQTPLSNMWYQSLSVMSSVSSGMPISSESTSDLPTAATSTSRCSKTVVPTRETIWDVLDTGMAAIDDDKAHSSSFKLEKLRLKFDHACFTEEHSLNREKHAAEQLNAAVVHQWDQERVEAQIQLRNAESDTFERQTQMFLAQAELLRLQQGMAKGQE</sequence>